<evidence type="ECO:0000256" key="5">
    <source>
        <dbReference type="ARBA" id="ARBA00023098"/>
    </source>
</evidence>
<dbReference type="NCBIfam" id="NF002060">
    <property type="entry name" value="PRK00892.1"/>
    <property type="match status" value="1"/>
</dbReference>
<proteinExistence type="predicted"/>
<dbReference type="EMBL" id="FOSZ01000001">
    <property type="protein sequence ID" value="SFK62197.1"/>
    <property type="molecule type" value="Genomic_DNA"/>
</dbReference>
<dbReference type="InterPro" id="IPR011004">
    <property type="entry name" value="Trimer_LpxA-like_sf"/>
</dbReference>
<dbReference type="Gene3D" id="3.40.1390.10">
    <property type="entry name" value="MurE/MurF, N-terminal domain"/>
    <property type="match status" value="1"/>
</dbReference>
<dbReference type="PANTHER" id="PTHR43378:SF2">
    <property type="entry name" value="UDP-3-O-ACYLGLUCOSAMINE N-ACYLTRANSFERASE 1, MITOCHONDRIAL-RELATED"/>
    <property type="match status" value="1"/>
</dbReference>
<evidence type="ECO:0000256" key="1">
    <source>
        <dbReference type="ARBA" id="ARBA00022516"/>
    </source>
</evidence>
<organism evidence="7 8">
    <name type="scientific">Shimia haliotis</name>
    <dbReference type="NCBI Taxonomy" id="1280847"/>
    <lineage>
        <taxon>Bacteria</taxon>
        <taxon>Pseudomonadati</taxon>
        <taxon>Pseudomonadota</taxon>
        <taxon>Alphaproteobacteria</taxon>
        <taxon>Rhodobacterales</taxon>
        <taxon>Roseobacteraceae</taxon>
    </lineage>
</organism>
<keyword evidence="6 7" id="KW-0012">Acyltransferase</keyword>
<dbReference type="SUPFAM" id="SSF51161">
    <property type="entry name" value="Trimeric LpxA-like enzymes"/>
    <property type="match status" value="1"/>
</dbReference>
<dbReference type="NCBIfam" id="TIGR01853">
    <property type="entry name" value="lipid_A_lpxD"/>
    <property type="match status" value="1"/>
</dbReference>
<gene>
    <name evidence="7" type="ORF">SAMN04488036_101716</name>
</gene>
<dbReference type="Proteomes" id="UP000198851">
    <property type="component" value="Unassembled WGS sequence"/>
</dbReference>
<dbReference type="AlphaFoldDB" id="A0A1I4B218"/>
<dbReference type="Gene3D" id="2.160.10.10">
    <property type="entry name" value="Hexapeptide repeat proteins"/>
    <property type="match status" value="1"/>
</dbReference>
<keyword evidence="2" id="KW-0441">Lipid A biosynthesis</keyword>
<evidence type="ECO:0000256" key="3">
    <source>
        <dbReference type="ARBA" id="ARBA00022679"/>
    </source>
</evidence>
<sequence>MTYSVLEIAKALDAEAFGNTDLIVERVSEPASAGPNDLALLTNPKFADGLAQGQARVALLWPGADWQSLGLEAAIIATRGRFAMSGLTTMMDPGQHFADGVHPTALIDETAQLGASVSVGPYAIIGPRAQIGANSVIGPFCHIGADSVLGEGAYLRDHVSIGARVTIGARFRAQPGARIGADGMSFVTPEESGVEKARESLGDQGEVTSQNWARIHSLGAVAVGDDVEMGANACIDYGTIRDTRIGNGTKIDNLVHIAHNVTVGNDCLFAAQVGIAGSTTIGDNVVFGGQVGVTDNTTVGSNVIAGGASKILNKVPAGQVVLGYPAVKMDLNLDMYKSLRRLPRLIKQVAELQKSVSKDGSSG</sequence>
<evidence type="ECO:0000256" key="6">
    <source>
        <dbReference type="ARBA" id="ARBA00023315"/>
    </source>
</evidence>
<protein>
    <submittedName>
        <fullName evidence="7">UDP-3-O-[3-hydroxymyristoyl] glucosamine N-acyltransferase</fullName>
    </submittedName>
</protein>
<dbReference type="InterPro" id="IPR007691">
    <property type="entry name" value="LpxD"/>
</dbReference>
<evidence type="ECO:0000256" key="2">
    <source>
        <dbReference type="ARBA" id="ARBA00022556"/>
    </source>
</evidence>
<dbReference type="OrthoDB" id="9784739at2"/>
<evidence type="ECO:0000313" key="8">
    <source>
        <dbReference type="Proteomes" id="UP000198851"/>
    </source>
</evidence>
<accession>A0A1I4B218</accession>
<dbReference type="InterPro" id="IPR001451">
    <property type="entry name" value="Hexapep"/>
</dbReference>
<dbReference type="PROSITE" id="PS00101">
    <property type="entry name" value="HEXAPEP_TRANSFERASES"/>
    <property type="match status" value="1"/>
</dbReference>
<keyword evidence="4" id="KW-0677">Repeat</keyword>
<dbReference type="RefSeq" id="WP_093320310.1">
    <property type="nucleotide sequence ID" value="NZ_FOSZ01000001.1"/>
</dbReference>
<dbReference type="GO" id="GO:0016410">
    <property type="term" value="F:N-acyltransferase activity"/>
    <property type="evidence" value="ECO:0007669"/>
    <property type="project" value="InterPro"/>
</dbReference>
<dbReference type="PANTHER" id="PTHR43378">
    <property type="entry name" value="UDP-3-O-ACYLGLUCOSAMINE N-ACYLTRANSFERASE"/>
    <property type="match status" value="1"/>
</dbReference>
<dbReference type="InterPro" id="IPR018357">
    <property type="entry name" value="Hexapep_transf_CS"/>
</dbReference>
<name>A0A1I4B218_9RHOB</name>
<dbReference type="GO" id="GO:0009245">
    <property type="term" value="P:lipid A biosynthetic process"/>
    <property type="evidence" value="ECO:0007669"/>
    <property type="project" value="UniProtKB-KW"/>
</dbReference>
<keyword evidence="1" id="KW-0444">Lipid biosynthesis</keyword>
<dbReference type="STRING" id="1280847.SAMN04488036_101716"/>
<reference evidence="8" key="1">
    <citation type="submission" date="2016-10" db="EMBL/GenBank/DDBJ databases">
        <authorList>
            <person name="Varghese N."/>
            <person name="Submissions S."/>
        </authorList>
    </citation>
    <scope>NUCLEOTIDE SEQUENCE [LARGE SCALE GENOMIC DNA]</scope>
    <source>
        <strain evidence="8">DSM 28453</strain>
    </source>
</reference>
<dbReference type="GO" id="GO:0016020">
    <property type="term" value="C:membrane"/>
    <property type="evidence" value="ECO:0007669"/>
    <property type="project" value="GOC"/>
</dbReference>
<dbReference type="Pfam" id="PF00132">
    <property type="entry name" value="Hexapep"/>
    <property type="match status" value="2"/>
</dbReference>
<evidence type="ECO:0000313" key="7">
    <source>
        <dbReference type="EMBL" id="SFK62197.1"/>
    </source>
</evidence>
<keyword evidence="3 7" id="KW-0808">Transferase</keyword>
<keyword evidence="5" id="KW-0443">Lipid metabolism</keyword>
<dbReference type="CDD" id="cd03352">
    <property type="entry name" value="LbH_LpxD"/>
    <property type="match status" value="1"/>
</dbReference>
<keyword evidence="8" id="KW-1185">Reference proteome</keyword>
<evidence type="ECO:0000256" key="4">
    <source>
        <dbReference type="ARBA" id="ARBA00022737"/>
    </source>
</evidence>